<proteinExistence type="predicted"/>
<reference evidence="2" key="2">
    <citation type="submission" date="2020-09" db="EMBL/GenBank/DDBJ databases">
        <authorList>
            <person name="Sun Q."/>
            <person name="Zhou Y."/>
        </authorList>
    </citation>
    <scope>NUCLEOTIDE SEQUENCE</scope>
    <source>
        <strain evidence="2">CGMCC 1.12195</strain>
    </source>
</reference>
<evidence type="ECO:0000313" key="2">
    <source>
        <dbReference type="EMBL" id="GGG76638.1"/>
    </source>
</evidence>
<dbReference type="PANTHER" id="PTHR22916:SF3">
    <property type="entry name" value="UDP-GLCNAC:BETAGAL BETA-1,3-N-ACETYLGLUCOSAMINYLTRANSFERASE-LIKE PROTEIN 1"/>
    <property type="match status" value="1"/>
</dbReference>
<sequence>MPFFSVIIPTFNADKSLQRCLISIIDQTDSDIEIIIQDGRSTDNTQLVARNIGDDRIKIFSEPDSGIYDAMNKAIARSSGTWLLFLGSDDYLFSSAVLADMRNKLSHITARLVYGDVKMAGDTPWAKSGTVYRGETPLPELLSHNYSHQAVFYHRQVFDDGHRYKTPYRICADYDFNLLCTAKYKVCYVPVIVSVFVGGGVSSVQDDPVFAKDKWMNTIRYFGNKLKGPDFAPFKKAFKNAAKGFLAQLELSHAYSAYALYLRHKFGKRKR</sequence>
<dbReference type="InterPro" id="IPR029044">
    <property type="entry name" value="Nucleotide-diphossugar_trans"/>
</dbReference>
<dbReference type="EMBL" id="BMER01000001">
    <property type="protein sequence ID" value="GGG76638.1"/>
    <property type="molecule type" value="Genomic_DNA"/>
</dbReference>
<dbReference type="RefSeq" id="WP_188504407.1">
    <property type="nucleotide sequence ID" value="NZ_BMER01000001.1"/>
</dbReference>
<comment type="caution">
    <text evidence="2">The sequence shown here is derived from an EMBL/GenBank/DDBJ whole genome shotgun (WGS) entry which is preliminary data.</text>
</comment>
<dbReference type="AlphaFoldDB" id="A0A917HEX2"/>
<dbReference type="Gene3D" id="3.90.550.10">
    <property type="entry name" value="Spore Coat Polysaccharide Biosynthesis Protein SpsA, Chain A"/>
    <property type="match status" value="1"/>
</dbReference>
<evidence type="ECO:0000259" key="1">
    <source>
        <dbReference type="Pfam" id="PF00535"/>
    </source>
</evidence>
<feature type="domain" description="Glycosyltransferase 2-like" evidence="1">
    <location>
        <begin position="5"/>
        <end position="126"/>
    </location>
</feature>
<dbReference type="GO" id="GO:0016758">
    <property type="term" value="F:hexosyltransferase activity"/>
    <property type="evidence" value="ECO:0007669"/>
    <property type="project" value="UniProtKB-ARBA"/>
</dbReference>
<gene>
    <name evidence="2" type="ORF">GCM10007415_05590</name>
</gene>
<dbReference type="SUPFAM" id="SSF53448">
    <property type="entry name" value="Nucleotide-diphospho-sugar transferases"/>
    <property type="match status" value="1"/>
</dbReference>
<accession>A0A917HEX2</accession>
<organism evidence="2 3">
    <name type="scientific">Parapedobacter pyrenivorans</name>
    <dbReference type="NCBI Taxonomy" id="1305674"/>
    <lineage>
        <taxon>Bacteria</taxon>
        <taxon>Pseudomonadati</taxon>
        <taxon>Bacteroidota</taxon>
        <taxon>Sphingobacteriia</taxon>
        <taxon>Sphingobacteriales</taxon>
        <taxon>Sphingobacteriaceae</taxon>
        <taxon>Parapedobacter</taxon>
    </lineage>
</organism>
<dbReference type="InterPro" id="IPR001173">
    <property type="entry name" value="Glyco_trans_2-like"/>
</dbReference>
<evidence type="ECO:0000313" key="3">
    <source>
        <dbReference type="Proteomes" id="UP000660862"/>
    </source>
</evidence>
<dbReference type="CDD" id="cd06433">
    <property type="entry name" value="GT_2_WfgS_like"/>
    <property type="match status" value="1"/>
</dbReference>
<name>A0A917HEX2_9SPHI</name>
<dbReference type="PANTHER" id="PTHR22916">
    <property type="entry name" value="GLYCOSYLTRANSFERASE"/>
    <property type="match status" value="1"/>
</dbReference>
<protein>
    <recommendedName>
        <fullName evidence="1">Glycosyltransferase 2-like domain-containing protein</fullName>
    </recommendedName>
</protein>
<reference evidence="2" key="1">
    <citation type="journal article" date="2014" name="Int. J. Syst. Evol. Microbiol.">
        <title>Complete genome sequence of Corynebacterium casei LMG S-19264T (=DSM 44701T), isolated from a smear-ripened cheese.</title>
        <authorList>
            <consortium name="US DOE Joint Genome Institute (JGI-PGF)"/>
            <person name="Walter F."/>
            <person name="Albersmeier A."/>
            <person name="Kalinowski J."/>
            <person name="Ruckert C."/>
        </authorList>
    </citation>
    <scope>NUCLEOTIDE SEQUENCE</scope>
    <source>
        <strain evidence="2">CGMCC 1.12195</strain>
    </source>
</reference>
<keyword evidence="3" id="KW-1185">Reference proteome</keyword>
<dbReference type="Proteomes" id="UP000660862">
    <property type="component" value="Unassembled WGS sequence"/>
</dbReference>
<dbReference type="Pfam" id="PF00535">
    <property type="entry name" value="Glycos_transf_2"/>
    <property type="match status" value="1"/>
</dbReference>